<accession>A0A0F6TE64</accession>
<sequence>MFHAVIYALLDSLNVLLIGLIVVVGVMQPKNGKYGKIVSLLIAGDWLGVFLLALVTMFIFDGLGEIVKTLVESPTFGIILIVVGVISFFLALKGGDSTELMAKLLPPLQRPSIKTFFGGMALGMIQSVTSAPFFAGIAVLSAGDFSVMVRYVGMFFYASLALSLPFLTALLVAMVRHYPESPAGRFFMWMRGHKDQASQYSGYFIAIVLIAMGVLHL</sequence>
<protein>
    <submittedName>
        <fullName evidence="2">Uncharacterized protein</fullName>
    </submittedName>
</protein>
<dbReference type="KEGG" id="cku:UL82_08260"/>
<dbReference type="AlphaFoldDB" id="A0A0F6TE64"/>
<dbReference type="EMBL" id="CP011312">
    <property type="protein sequence ID" value="AKE41809.1"/>
    <property type="molecule type" value="Genomic_DNA"/>
</dbReference>
<feature type="transmembrane region" description="Helical" evidence="1">
    <location>
        <begin position="154"/>
        <end position="176"/>
    </location>
</feature>
<name>A0A0F6TE64_9CORY</name>
<dbReference type="RefSeq" id="WP_046440265.1">
    <property type="nucleotide sequence ID" value="NZ_CP011312.1"/>
</dbReference>
<feature type="transmembrane region" description="Helical" evidence="1">
    <location>
        <begin position="116"/>
        <end position="142"/>
    </location>
</feature>
<feature type="transmembrane region" description="Helical" evidence="1">
    <location>
        <begin position="6"/>
        <end position="26"/>
    </location>
</feature>
<feature type="transmembrane region" description="Helical" evidence="1">
    <location>
        <begin position="197"/>
        <end position="215"/>
    </location>
</feature>
<gene>
    <name evidence="2" type="ORF">UL82_08260</name>
</gene>
<feature type="transmembrane region" description="Helical" evidence="1">
    <location>
        <begin position="38"/>
        <end position="60"/>
    </location>
</feature>
<dbReference type="OrthoDB" id="4375110at2"/>
<keyword evidence="1" id="KW-1133">Transmembrane helix</keyword>
<dbReference type="STRING" id="35755.UL82_08260"/>
<keyword evidence="1" id="KW-0472">Membrane</keyword>
<evidence type="ECO:0000313" key="3">
    <source>
        <dbReference type="Proteomes" id="UP000033457"/>
    </source>
</evidence>
<evidence type="ECO:0000313" key="2">
    <source>
        <dbReference type="EMBL" id="AKE41809.1"/>
    </source>
</evidence>
<dbReference type="HOGENOM" id="CLU_1248900_0_0_11"/>
<dbReference type="Proteomes" id="UP000033457">
    <property type="component" value="Chromosome"/>
</dbReference>
<proteinExistence type="predicted"/>
<keyword evidence="3" id="KW-1185">Reference proteome</keyword>
<keyword evidence="1" id="KW-0812">Transmembrane</keyword>
<evidence type="ECO:0000256" key="1">
    <source>
        <dbReference type="SAM" id="Phobius"/>
    </source>
</evidence>
<organism evidence="2 3">
    <name type="scientific">Corynebacterium kutscheri</name>
    <dbReference type="NCBI Taxonomy" id="35755"/>
    <lineage>
        <taxon>Bacteria</taxon>
        <taxon>Bacillati</taxon>
        <taxon>Actinomycetota</taxon>
        <taxon>Actinomycetes</taxon>
        <taxon>Mycobacteriales</taxon>
        <taxon>Corynebacteriaceae</taxon>
        <taxon>Corynebacterium</taxon>
    </lineage>
</organism>
<reference evidence="2 3" key="1">
    <citation type="journal article" date="2015" name="Genome Announc.">
        <title>Complete Genome Sequence of Corynebacterium kutscheri DSM 20755, a Corynebacterial Type Strain with Remarkably Low G+C Content of Chromosomal DNA.</title>
        <authorList>
            <person name="Ruckert C."/>
            <person name="Albersmeier A."/>
            <person name="Winkler A."/>
            <person name="Tauch A."/>
        </authorList>
    </citation>
    <scope>NUCLEOTIDE SEQUENCE [LARGE SCALE GENOMIC DNA]</scope>
    <source>
        <strain evidence="2 3">DSM 20755</strain>
    </source>
</reference>
<feature type="transmembrane region" description="Helical" evidence="1">
    <location>
        <begin position="75"/>
        <end position="95"/>
    </location>
</feature>